<dbReference type="InterPro" id="IPR009081">
    <property type="entry name" value="PP-bd_ACP"/>
</dbReference>
<protein>
    <recommendedName>
        <fullName evidence="1">Carrier domain-containing protein</fullName>
    </recommendedName>
</protein>
<name>A0A432DZY5_9FLAO</name>
<dbReference type="AlphaFoldDB" id="A0A432DZY5"/>
<dbReference type="SUPFAM" id="SSF47336">
    <property type="entry name" value="ACP-like"/>
    <property type="match status" value="1"/>
</dbReference>
<feature type="domain" description="Carrier" evidence="1">
    <location>
        <begin position="1"/>
        <end position="42"/>
    </location>
</feature>
<dbReference type="PROSITE" id="PS50075">
    <property type="entry name" value="CARRIER"/>
    <property type="match status" value="1"/>
</dbReference>
<dbReference type="InterPro" id="IPR036736">
    <property type="entry name" value="ACP-like_sf"/>
</dbReference>
<dbReference type="Proteomes" id="UP000276953">
    <property type="component" value="Unassembled WGS sequence"/>
</dbReference>
<gene>
    <name evidence="2" type="ORF">EJ377_07105</name>
</gene>
<sequence>MGLDSVELLFRIEKEFHIEISDEKASQMFTIAEFTDTISKMKNVSVKESAAVQERFQKISLTIMEIFSLQEIRPDDKISLLFTSSSQSEWVQLKEKLDDQLPAPSFRNTQSKILNTLFFRKPNYDWNLLTVKDFIEGVLIFNFYDFVNFSQPQSKEDIYYGIAGIISKTMDIDVFEIKPWKRITTDLGIH</sequence>
<accession>A0A432DZY5</accession>
<reference evidence="2 3" key="1">
    <citation type="submission" date="2018-12" db="EMBL/GenBank/DDBJ databases">
        <title>Draft Genome Sequence of Chryseobacterium arthrosphaerae strain ED882-96 Isolated from the Blood of a Patient with Liver Cirrhosis in Taiwan.</title>
        <authorList>
            <person name="Lin J.-N."/>
            <person name="Lai C.-H."/>
            <person name="Yang C.-H."/>
            <person name="Huang Y.-H."/>
        </authorList>
    </citation>
    <scope>NUCLEOTIDE SEQUENCE [LARGE SCALE GENOMIC DNA]</scope>
    <source>
        <strain evidence="2 3">ED882-96</strain>
    </source>
</reference>
<evidence type="ECO:0000313" key="3">
    <source>
        <dbReference type="Proteomes" id="UP000276953"/>
    </source>
</evidence>
<evidence type="ECO:0000313" key="2">
    <source>
        <dbReference type="EMBL" id="RTZ49912.1"/>
    </source>
</evidence>
<dbReference type="Gene3D" id="1.10.1200.10">
    <property type="entry name" value="ACP-like"/>
    <property type="match status" value="1"/>
</dbReference>
<organism evidence="2 3">
    <name type="scientific">Chryseobacterium arthrosphaerae</name>
    <dbReference type="NCBI Taxonomy" id="651561"/>
    <lineage>
        <taxon>Bacteria</taxon>
        <taxon>Pseudomonadati</taxon>
        <taxon>Bacteroidota</taxon>
        <taxon>Flavobacteriia</taxon>
        <taxon>Flavobacteriales</taxon>
        <taxon>Weeksellaceae</taxon>
        <taxon>Chryseobacterium group</taxon>
        <taxon>Chryseobacterium</taxon>
    </lineage>
</organism>
<proteinExistence type="predicted"/>
<comment type="caution">
    <text evidence="2">The sequence shown here is derived from an EMBL/GenBank/DDBJ whole genome shotgun (WGS) entry which is preliminary data.</text>
</comment>
<evidence type="ECO:0000259" key="1">
    <source>
        <dbReference type="PROSITE" id="PS50075"/>
    </source>
</evidence>
<dbReference type="EMBL" id="RYFC01000001">
    <property type="protein sequence ID" value="RTZ49912.1"/>
    <property type="molecule type" value="Genomic_DNA"/>
</dbReference>